<proteinExistence type="predicted"/>
<accession>A0A975Y5I4</accession>
<evidence type="ECO:0000313" key="1">
    <source>
        <dbReference type="EMBL" id="QXE24270.1"/>
    </source>
</evidence>
<dbReference type="EMBL" id="CP021056">
    <property type="protein sequence ID" value="QXE24270.1"/>
    <property type="molecule type" value="Genomic_DNA"/>
</dbReference>
<name>A0A975Y5I4_9NOST</name>
<sequence length="62" mass="6777">MAVKANQKGVKDMTVSKIIASITQYISEAAMRIFAPSDDAYPVIGVQPFTGVPYKKSRAISW</sequence>
<organism evidence="1 2">
    <name type="scientific">Richelia sinica FACHB-800</name>
    <dbReference type="NCBI Taxonomy" id="1357546"/>
    <lineage>
        <taxon>Bacteria</taxon>
        <taxon>Bacillati</taxon>
        <taxon>Cyanobacteriota</taxon>
        <taxon>Cyanophyceae</taxon>
        <taxon>Nostocales</taxon>
        <taxon>Nostocaceae</taxon>
        <taxon>Richelia</taxon>
    </lineage>
</organism>
<dbReference type="Proteomes" id="UP000683511">
    <property type="component" value="Chromosome"/>
</dbReference>
<reference evidence="1" key="1">
    <citation type="submission" date="2017-04" db="EMBL/GenBank/DDBJ databases">
        <title>Genome deletions in a multicellular cyanobacterial endosymbiont for morphological adaptation in marine diatoms.</title>
        <authorList>
            <person name="Wang Y."/>
            <person name="Gao H."/>
            <person name="Li R."/>
            <person name="Xu X."/>
        </authorList>
    </citation>
    <scope>NUCLEOTIDE SEQUENCE</scope>
    <source>
        <strain evidence="1">FACHB 800</strain>
    </source>
</reference>
<evidence type="ECO:0000313" key="2">
    <source>
        <dbReference type="Proteomes" id="UP000683511"/>
    </source>
</evidence>
<gene>
    <name evidence="1" type="ORF">B6N60_02974</name>
</gene>
<dbReference type="KEGG" id="rsin:B6N60_02974"/>
<dbReference type="AlphaFoldDB" id="A0A975Y5I4"/>
<keyword evidence="2" id="KW-1185">Reference proteome</keyword>
<protein>
    <submittedName>
        <fullName evidence="1">Uncharacterized protein</fullName>
    </submittedName>
</protein>